<dbReference type="RefSeq" id="WP_121987942.1">
    <property type="nucleotide sequence ID" value="NZ_OUNR01000001.1"/>
</dbReference>
<dbReference type="InterPro" id="IPR001258">
    <property type="entry name" value="NHL_repeat"/>
</dbReference>
<feature type="domain" description="Teneurin NHL" evidence="4">
    <location>
        <begin position="132"/>
        <end position="184"/>
    </location>
</feature>
<accession>A0A330L260</accession>
<dbReference type="SUPFAM" id="SSF101898">
    <property type="entry name" value="NHL repeat"/>
    <property type="match status" value="2"/>
</dbReference>
<dbReference type="Proteomes" id="UP000248168">
    <property type="component" value="Unassembled WGS sequence"/>
</dbReference>
<feature type="compositionally biased region" description="Polar residues" evidence="3">
    <location>
        <begin position="102"/>
        <end position="111"/>
    </location>
</feature>
<name>A0A330L260_9BACT</name>
<dbReference type="InterPro" id="IPR056822">
    <property type="entry name" value="TEN_NHL"/>
</dbReference>
<dbReference type="AlphaFoldDB" id="A0A330L260"/>
<gene>
    <name evidence="5" type="ORF">NITLEN_10493</name>
</gene>
<dbReference type="PANTHER" id="PTHR46388">
    <property type="entry name" value="NHL REPEAT-CONTAINING PROTEIN 2"/>
    <property type="match status" value="1"/>
</dbReference>
<dbReference type="OrthoDB" id="9799230at2"/>
<proteinExistence type="predicted"/>
<keyword evidence="6" id="KW-1185">Reference proteome</keyword>
<feature type="repeat" description="NHL" evidence="2">
    <location>
        <begin position="143"/>
        <end position="173"/>
    </location>
</feature>
<dbReference type="Pfam" id="PF01436">
    <property type="entry name" value="NHL"/>
    <property type="match status" value="1"/>
</dbReference>
<organism evidence="5 6">
    <name type="scientific">Nitrospira lenta</name>
    <dbReference type="NCBI Taxonomy" id="1436998"/>
    <lineage>
        <taxon>Bacteria</taxon>
        <taxon>Pseudomonadati</taxon>
        <taxon>Nitrospirota</taxon>
        <taxon>Nitrospiria</taxon>
        <taxon>Nitrospirales</taxon>
        <taxon>Nitrospiraceae</taxon>
        <taxon>Nitrospira</taxon>
    </lineage>
</organism>
<evidence type="ECO:0000256" key="1">
    <source>
        <dbReference type="ARBA" id="ARBA00022737"/>
    </source>
</evidence>
<dbReference type="PANTHER" id="PTHR46388:SF2">
    <property type="entry name" value="NHL REPEAT-CONTAINING PROTEIN 2"/>
    <property type="match status" value="1"/>
</dbReference>
<evidence type="ECO:0000313" key="5">
    <source>
        <dbReference type="EMBL" id="SPP63407.1"/>
    </source>
</evidence>
<dbReference type="EMBL" id="OUNR01000001">
    <property type="protein sequence ID" value="SPP63407.1"/>
    <property type="molecule type" value="Genomic_DNA"/>
</dbReference>
<feature type="domain" description="Teneurin NHL" evidence="4">
    <location>
        <begin position="22"/>
        <end position="78"/>
    </location>
</feature>
<dbReference type="Gene3D" id="2.120.10.30">
    <property type="entry name" value="TolB, C-terminal domain"/>
    <property type="match status" value="4"/>
</dbReference>
<reference evidence="6" key="1">
    <citation type="submission" date="2018-04" db="EMBL/GenBank/DDBJ databases">
        <authorList>
            <person name="Lucker S."/>
            <person name="Sakoula D."/>
        </authorList>
    </citation>
    <scope>NUCLEOTIDE SEQUENCE [LARGE SCALE GENOMIC DNA]</scope>
</reference>
<dbReference type="PROSITE" id="PS51125">
    <property type="entry name" value="NHL"/>
    <property type="match status" value="1"/>
</dbReference>
<evidence type="ECO:0000256" key="2">
    <source>
        <dbReference type="PROSITE-ProRule" id="PRU00504"/>
    </source>
</evidence>
<protein>
    <recommendedName>
        <fullName evidence="4">Teneurin NHL domain-containing protein</fullName>
    </recommendedName>
</protein>
<sequence>MATLFTSGTLATRAGIGEPGFSGDGRLALQACLNEPKGLAIDSQGNLFIADSENHVVRRVDRVTGLISTVVGCASEEVAPASQSSSGDVAPEEDVDPFAEASQKTTEQFTQQTDLSGTVRYLVGAAAPKRYGGDGGPATEALLNFPTAVAVDAQGHLYIADTMNHRVRRVDAQTGIITTIAGTGQARFFGDGGPADHAALNEPAALAVDAQGQLYIADQSNNRVRAVDLKTGMIRTVAGMGSAAYDGDGKPAAESSLAGPSGLAVAAGTLYIADTFNSRIRSVDLATGMIATAVGDGGSYRYQSPEDPPSSSVSRPSGIALDRDGNLFLTDSDSHLIRRWERATGLLTRMAGTGSASSAGDGGTALEAGLCYPFGIVTDGERTLLIADTFNHRIRALSLE</sequence>
<evidence type="ECO:0000259" key="4">
    <source>
        <dbReference type="Pfam" id="PF25021"/>
    </source>
</evidence>
<evidence type="ECO:0000313" key="6">
    <source>
        <dbReference type="Proteomes" id="UP000248168"/>
    </source>
</evidence>
<feature type="region of interest" description="Disordered" evidence="3">
    <location>
        <begin position="78"/>
        <end position="111"/>
    </location>
</feature>
<keyword evidence="1" id="KW-0677">Repeat</keyword>
<feature type="domain" description="Teneurin NHL" evidence="4">
    <location>
        <begin position="190"/>
        <end position="240"/>
    </location>
</feature>
<dbReference type="InterPro" id="IPR011042">
    <property type="entry name" value="6-blade_b-propeller_TolB-like"/>
</dbReference>
<evidence type="ECO:0000256" key="3">
    <source>
        <dbReference type="SAM" id="MobiDB-lite"/>
    </source>
</evidence>
<dbReference type="Pfam" id="PF25021">
    <property type="entry name" value="TEN_NHL"/>
    <property type="match status" value="3"/>
</dbReference>
<dbReference type="InParanoid" id="A0A330L260"/>